<protein>
    <submittedName>
        <fullName evidence="2">Uncharacterized protein</fullName>
    </submittedName>
</protein>
<evidence type="ECO:0000313" key="2">
    <source>
        <dbReference type="EMBL" id="KPU42686.1"/>
    </source>
</evidence>
<keyword evidence="1" id="KW-0472">Membrane</keyword>
<dbReference type="Proteomes" id="UP000050326">
    <property type="component" value="Unassembled WGS sequence"/>
</dbReference>
<accession>A0A0P8WK94</accession>
<organism evidence="2 3">
    <name type="scientific">Oxobacter pfennigii</name>
    <dbReference type="NCBI Taxonomy" id="36849"/>
    <lineage>
        <taxon>Bacteria</taxon>
        <taxon>Bacillati</taxon>
        <taxon>Bacillota</taxon>
        <taxon>Clostridia</taxon>
        <taxon>Eubacteriales</taxon>
        <taxon>Clostridiaceae</taxon>
        <taxon>Oxobacter</taxon>
    </lineage>
</organism>
<sequence>MKEFLWEFRFFIVIIFALSLYALFAWQDFKTKAYALMLQAKSLAKDAVLKSGDQQAEWVVKKAYQFLPKSITIFLSEETMYKIVKTLYDKAKDYLDDGKLNSSIK</sequence>
<comment type="caution">
    <text evidence="2">The sequence shown here is derived from an EMBL/GenBank/DDBJ whole genome shotgun (WGS) entry which is preliminary data.</text>
</comment>
<dbReference type="STRING" id="36849.OXPF_37400"/>
<keyword evidence="3" id="KW-1185">Reference proteome</keyword>
<dbReference type="EMBL" id="LKET01000056">
    <property type="protein sequence ID" value="KPU42686.1"/>
    <property type="molecule type" value="Genomic_DNA"/>
</dbReference>
<dbReference type="OrthoDB" id="1955041at2"/>
<dbReference type="AlphaFoldDB" id="A0A0P8WK94"/>
<dbReference type="RefSeq" id="WP_054876719.1">
    <property type="nucleotide sequence ID" value="NZ_LKET01000056.1"/>
</dbReference>
<keyword evidence="1" id="KW-1133">Transmembrane helix</keyword>
<evidence type="ECO:0000313" key="3">
    <source>
        <dbReference type="Proteomes" id="UP000050326"/>
    </source>
</evidence>
<proteinExistence type="predicted"/>
<name>A0A0P8WK94_9CLOT</name>
<feature type="transmembrane region" description="Helical" evidence="1">
    <location>
        <begin position="6"/>
        <end position="26"/>
    </location>
</feature>
<reference evidence="2 3" key="1">
    <citation type="submission" date="2015-09" db="EMBL/GenBank/DDBJ databases">
        <title>Genome sequence of Oxobacter pfennigii DSM 3222.</title>
        <authorList>
            <person name="Poehlein A."/>
            <person name="Bengelsdorf F.R."/>
            <person name="Schiel-Bengelsdorf B."/>
            <person name="Duerre P."/>
            <person name="Daniel R."/>
        </authorList>
    </citation>
    <scope>NUCLEOTIDE SEQUENCE [LARGE SCALE GENOMIC DNA]</scope>
    <source>
        <strain evidence="2 3">DSM 3222</strain>
    </source>
</reference>
<gene>
    <name evidence="2" type="ORF">OXPF_37400</name>
</gene>
<keyword evidence="1" id="KW-0812">Transmembrane</keyword>
<evidence type="ECO:0000256" key="1">
    <source>
        <dbReference type="SAM" id="Phobius"/>
    </source>
</evidence>